<evidence type="ECO:0000313" key="2">
    <source>
        <dbReference type="Proteomes" id="UP000215196"/>
    </source>
</evidence>
<dbReference type="KEGG" id="ctak:4412677_00918"/>
<gene>
    <name evidence="1" type="ORF">SAMEA4412677_00918</name>
</gene>
<dbReference type="EMBL" id="LT906465">
    <property type="protein sequence ID" value="SNV41419.1"/>
    <property type="molecule type" value="Genomic_DNA"/>
</dbReference>
<evidence type="ECO:0000313" key="1">
    <source>
        <dbReference type="EMBL" id="SNV41419.1"/>
    </source>
</evidence>
<sequence>MIKIITNWFNFRKKKDSWIPPERPELPLFYTERRIERIYARDYPAKRFSKFANFFILHKEIYNAVIFFDTTQNQEYSEYLINNKEYISEKLAAKGRNLIVIPDISSSTANINYKYFFPEKHWTFKNFDGIPKAEYSNFDQSLIEFLGYSGQIKTGVFSAFLTGSVFVEKLESESIDAFWNKYIDNMLDYSDIIIRKPKVFYSLEDFDGSEKLPLINVDDETIKEVDIIWESMKRLVESGNFFLVAPIIEQMIESTLNPFKISPIKISSDFRIFLPEYDLEIVMGHLTKAIYFLFLIVNEPIDIKDMSKFEDHLLNIYLEISNRNSYENLTDSVKAVVEPGNELIYMHISRIRSAFAKKFRYSYYSQYEISGDRGKPKSIRLDRKLVEWDSEIEFARLQK</sequence>
<name>A0A239X4F9_9FLAO</name>
<organism evidence="1 2">
    <name type="scientific">Chryseobacterium taklimakanense</name>
    <dbReference type="NCBI Taxonomy" id="536441"/>
    <lineage>
        <taxon>Bacteria</taxon>
        <taxon>Pseudomonadati</taxon>
        <taxon>Bacteroidota</taxon>
        <taxon>Flavobacteriia</taxon>
        <taxon>Flavobacteriales</taxon>
        <taxon>Weeksellaceae</taxon>
        <taxon>Chryseobacterium group</taxon>
        <taxon>Chryseobacterium</taxon>
    </lineage>
</organism>
<protein>
    <submittedName>
        <fullName evidence="1">Uncharacterized protein</fullName>
    </submittedName>
</protein>
<dbReference type="RefSeq" id="WP_095070827.1">
    <property type="nucleotide sequence ID" value="NZ_LT906465.1"/>
</dbReference>
<dbReference type="AlphaFoldDB" id="A0A239X4F9"/>
<keyword evidence="2" id="KW-1185">Reference proteome</keyword>
<proteinExistence type="predicted"/>
<reference evidence="1 2" key="1">
    <citation type="submission" date="2017-06" db="EMBL/GenBank/DDBJ databases">
        <authorList>
            <consortium name="Pathogen Informatics"/>
        </authorList>
    </citation>
    <scope>NUCLEOTIDE SEQUENCE [LARGE SCALE GENOMIC DNA]</scope>
    <source>
        <strain evidence="1 2">NCTC13490</strain>
    </source>
</reference>
<dbReference type="Proteomes" id="UP000215196">
    <property type="component" value="Chromosome 1"/>
</dbReference>
<accession>A0A239X4F9</accession>